<feature type="transmembrane region" description="Helical" evidence="2">
    <location>
        <begin position="47"/>
        <end position="68"/>
    </location>
</feature>
<organism evidence="3 4">
    <name type="scientific">Alosa alosa</name>
    <name type="common">allis shad</name>
    <dbReference type="NCBI Taxonomy" id="278164"/>
    <lineage>
        <taxon>Eukaryota</taxon>
        <taxon>Metazoa</taxon>
        <taxon>Chordata</taxon>
        <taxon>Craniata</taxon>
        <taxon>Vertebrata</taxon>
        <taxon>Euteleostomi</taxon>
        <taxon>Actinopterygii</taxon>
        <taxon>Neopterygii</taxon>
        <taxon>Teleostei</taxon>
        <taxon>Clupei</taxon>
        <taxon>Clupeiformes</taxon>
        <taxon>Clupeoidei</taxon>
        <taxon>Clupeidae</taxon>
        <taxon>Alosa</taxon>
    </lineage>
</organism>
<protein>
    <submittedName>
        <fullName evidence="3">Uncharacterized protein</fullName>
    </submittedName>
</protein>
<comment type="caution">
    <text evidence="3">The sequence shown here is derived from an EMBL/GenBank/DDBJ whole genome shotgun (WGS) entry which is preliminary data.</text>
</comment>
<evidence type="ECO:0000256" key="2">
    <source>
        <dbReference type="SAM" id="Phobius"/>
    </source>
</evidence>
<evidence type="ECO:0000313" key="3">
    <source>
        <dbReference type="EMBL" id="KAG5279731.1"/>
    </source>
</evidence>
<reference evidence="3" key="1">
    <citation type="submission" date="2020-10" db="EMBL/GenBank/DDBJ databases">
        <title>Chromosome-scale genome assembly of the Allis shad, Alosa alosa.</title>
        <authorList>
            <person name="Margot Z."/>
            <person name="Christophe K."/>
            <person name="Cabau C."/>
            <person name="Louis A."/>
            <person name="Berthelot C."/>
            <person name="Parey E."/>
            <person name="Roest Crollius H."/>
            <person name="Montfort J."/>
            <person name="Robinson-Rechavi M."/>
            <person name="Bucao C."/>
            <person name="Bouchez O."/>
            <person name="Gislard M."/>
            <person name="Lluch J."/>
            <person name="Milhes M."/>
            <person name="Lampietro C."/>
            <person name="Lopez Roques C."/>
            <person name="Donnadieu C."/>
            <person name="Braasch I."/>
            <person name="Desvignes T."/>
            <person name="Postlethwait J."/>
            <person name="Bobe J."/>
            <person name="Guiguen Y."/>
        </authorList>
    </citation>
    <scope>NUCLEOTIDE SEQUENCE</scope>
    <source>
        <strain evidence="3">M-15738</strain>
        <tissue evidence="3">Blood</tissue>
    </source>
</reference>
<feature type="compositionally biased region" description="Polar residues" evidence="1">
    <location>
        <begin position="222"/>
        <end position="233"/>
    </location>
</feature>
<name>A0AAV6H2Y9_9TELE</name>
<sequence>MGSQDHSPGNTTANPDTDYLSLQNRTSDVTSPITWQLRSNIGPRPDWLLYTLPGLAFLIGIVLFLLVVKTHKRRTGGYHHRGMKGCSSVKQTKNDDMGHTYLTKADTQSYENVLAAIYSNQEGVCFYVQEDDDYVIPDGQDDAAEMFAQNPNSLNLPDTLTEGESYENMEGLYAQPRKRQNNGLEEDGEEEHTHTHTHTHTHNIIVNFSPTDDYLDPDAEKQQWQGGLHSQEQTDTDSYENMDQHFAVHQEDSDDYINPDTDQGHCSGLMSYPQDSGDYYTENSYMTTEDNLMAPIEDREWD</sequence>
<dbReference type="Proteomes" id="UP000823561">
    <property type="component" value="Chromosome 6"/>
</dbReference>
<keyword evidence="4" id="KW-1185">Reference proteome</keyword>
<keyword evidence="2" id="KW-0472">Membrane</keyword>
<accession>A0AAV6H2Y9</accession>
<dbReference type="EMBL" id="JADWDJ010000006">
    <property type="protein sequence ID" value="KAG5279731.1"/>
    <property type="molecule type" value="Genomic_DNA"/>
</dbReference>
<dbReference type="AlphaFoldDB" id="A0AAV6H2Y9"/>
<keyword evidence="2" id="KW-1133">Transmembrane helix</keyword>
<feature type="region of interest" description="Disordered" evidence="1">
    <location>
        <begin position="175"/>
        <end position="237"/>
    </location>
</feature>
<keyword evidence="2" id="KW-0812">Transmembrane</keyword>
<evidence type="ECO:0000256" key="1">
    <source>
        <dbReference type="SAM" id="MobiDB-lite"/>
    </source>
</evidence>
<proteinExistence type="predicted"/>
<gene>
    <name evidence="3" type="ORF">AALO_G00080990</name>
</gene>
<evidence type="ECO:0000313" key="4">
    <source>
        <dbReference type="Proteomes" id="UP000823561"/>
    </source>
</evidence>
<feature type="region of interest" description="Disordered" evidence="1">
    <location>
        <begin position="1"/>
        <end position="22"/>
    </location>
</feature>